<dbReference type="Proteomes" id="UP001467669">
    <property type="component" value="Unassembled WGS sequence"/>
</dbReference>
<dbReference type="EMBL" id="JBCFXD010000001">
    <property type="protein sequence ID" value="MEL7557670.1"/>
    <property type="molecule type" value="Genomic_DNA"/>
</dbReference>
<evidence type="ECO:0000256" key="1">
    <source>
        <dbReference type="SAM" id="Phobius"/>
    </source>
</evidence>
<organism evidence="2 3">
    <name type="scientific">Stutzerimonas chloritidismutans</name>
    <name type="common">Pseudomonas chloritidismutans</name>
    <dbReference type="NCBI Taxonomy" id="203192"/>
    <lineage>
        <taxon>Bacteria</taxon>
        <taxon>Pseudomonadati</taxon>
        <taxon>Pseudomonadota</taxon>
        <taxon>Gammaproteobacteria</taxon>
        <taxon>Pseudomonadales</taxon>
        <taxon>Pseudomonadaceae</taxon>
        <taxon>Stutzerimonas</taxon>
    </lineage>
</organism>
<name>A0ABU9M7U4_STUCH</name>
<accession>A0ABU9M7U4</accession>
<dbReference type="RefSeq" id="WP_342404729.1">
    <property type="nucleotide sequence ID" value="NZ_JBCFXD010000001.1"/>
</dbReference>
<keyword evidence="1" id="KW-1133">Transmembrane helix</keyword>
<feature type="transmembrane region" description="Helical" evidence="1">
    <location>
        <begin position="6"/>
        <end position="24"/>
    </location>
</feature>
<reference evidence="2 3" key="1">
    <citation type="submission" date="2024-04" db="EMBL/GenBank/DDBJ databases">
        <title>Draft Genome Sequence of Isolates Cultured from Underwater Hawaii Seamounts in the North Pacific Ocean.</title>
        <authorList>
            <person name="Sharma I."/>
            <person name="Darden B."/>
            <person name="Creggett J."/>
            <person name="Taylor S."/>
            <person name="Grant M.P."/>
            <person name="Scott J."/>
            <person name="Attles S."/>
            <person name="Walker S."/>
            <person name="Johnson G."/>
            <person name="St. Cloud C."/>
        </authorList>
    </citation>
    <scope>NUCLEOTIDE SEQUENCE [LARGE SCALE GENOMIC DNA]</scope>
    <source>
        <strain evidence="2 3">03GJ23</strain>
    </source>
</reference>
<comment type="caution">
    <text evidence="2">The sequence shown here is derived from an EMBL/GenBank/DDBJ whole genome shotgun (WGS) entry which is preliminary data.</text>
</comment>
<evidence type="ECO:0000313" key="2">
    <source>
        <dbReference type="EMBL" id="MEL7557670.1"/>
    </source>
</evidence>
<dbReference type="Pfam" id="PF11804">
    <property type="entry name" value="DUF3325"/>
    <property type="match status" value="1"/>
</dbReference>
<feature type="transmembrane region" description="Helical" evidence="1">
    <location>
        <begin position="69"/>
        <end position="92"/>
    </location>
</feature>
<evidence type="ECO:0000313" key="3">
    <source>
        <dbReference type="Proteomes" id="UP001467669"/>
    </source>
</evidence>
<keyword evidence="1" id="KW-0472">Membrane</keyword>
<dbReference type="InterPro" id="IPR021762">
    <property type="entry name" value="DUF3325"/>
</dbReference>
<keyword evidence="1" id="KW-0812">Transmembrane</keyword>
<gene>
    <name evidence="2" type="ORF">AAGW23_02275</name>
</gene>
<protein>
    <submittedName>
        <fullName evidence="2">DUF3325 family protein</fullName>
    </submittedName>
</protein>
<feature type="transmembrane region" description="Helical" evidence="1">
    <location>
        <begin position="45"/>
        <end position="63"/>
    </location>
</feature>
<proteinExistence type="predicted"/>
<sequence>MPELLASMLAFALCYVAFALLALCQAPHRKAVDPLARAASLAGQFARLFVAATCLTAALIRLLEVQGSGLGAVLWALLVSASAYTLSLTLSWKPGWLRLLLRRSRTAGNTH</sequence>
<keyword evidence="3" id="KW-1185">Reference proteome</keyword>